<dbReference type="STRING" id="1210090.GCA_001613185_06057"/>
<keyword evidence="2" id="KW-1185">Reference proteome</keyword>
<keyword evidence="1" id="KW-0418">Kinase</keyword>
<organism evidence="1 2">
    <name type="scientific">Nocardia puris</name>
    <dbReference type="NCBI Taxonomy" id="208602"/>
    <lineage>
        <taxon>Bacteria</taxon>
        <taxon>Bacillati</taxon>
        <taxon>Actinomycetota</taxon>
        <taxon>Actinomycetes</taxon>
        <taxon>Mycobacteriales</taxon>
        <taxon>Nocardiaceae</taxon>
        <taxon>Nocardia</taxon>
    </lineage>
</organism>
<proteinExistence type="predicted"/>
<dbReference type="InterPro" id="IPR036890">
    <property type="entry name" value="HATPase_C_sf"/>
</dbReference>
<dbReference type="Gene3D" id="3.30.565.10">
    <property type="entry name" value="Histidine kinase-like ATPase, C-terminal domain"/>
    <property type="match status" value="1"/>
</dbReference>
<accession>A0A366DY89</accession>
<dbReference type="Proteomes" id="UP000252586">
    <property type="component" value="Unassembled WGS sequence"/>
</dbReference>
<dbReference type="EMBL" id="QNRE01000002">
    <property type="protein sequence ID" value="RBO94489.1"/>
    <property type="molecule type" value="Genomic_DNA"/>
</dbReference>
<keyword evidence="1" id="KW-0808">Transferase</keyword>
<name>A0A366DY89_9NOCA</name>
<dbReference type="GO" id="GO:0016301">
    <property type="term" value="F:kinase activity"/>
    <property type="evidence" value="ECO:0007669"/>
    <property type="project" value="UniProtKB-KW"/>
</dbReference>
<dbReference type="RefSeq" id="WP_067513645.1">
    <property type="nucleotide sequence ID" value="NZ_CP107943.1"/>
</dbReference>
<gene>
    <name evidence="1" type="ORF">DFR74_102912</name>
</gene>
<evidence type="ECO:0000313" key="2">
    <source>
        <dbReference type="Proteomes" id="UP000252586"/>
    </source>
</evidence>
<evidence type="ECO:0000313" key="1">
    <source>
        <dbReference type="EMBL" id="RBO94489.1"/>
    </source>
</evidence>
<sequence>MDSARSDLPARTGSTVGIRVAAQPGQLMMLRALTETLALVAGFPIDGAVDIRLAVDEAATALVLDATPATSIDCVVDYDDTHVFVQVSGLCASRNVVERARLGWHVLRTLTTSVTFDRADYDPARGGYPITVRFLWSRIRTGGPNGSEGRRPH</sequence>
<comment type="caution">
    <text evidence="1">The sequence shown here is derived from an EMBL/GenBank/DDBJ whole genome shotgun (WGS) entry which is preliminary data.</text>
</comment>
<protein>
    <submittedName>
        <fullName evidence="1">Serine/threonine-protein kinase RsbW</fullName>
    </submittedName>
</protein>
<reference evidence="1 2" key="1">
    <citation type="submission" date="2018-06" db="EMBL/GenBank/DDBJ databases">
        <title>Genomic Encyclopedia of Type Strains, Phase IV (KMG-IV): sequencing the most valuable type-strain genomes for metagenomic binning, comparative biology and taxonomic classification.</title>
        <authorList>
            <person name="Goeker M."/>
        </authorList>
    </citation>
    <scope>NUCLEOTIDE SEQUENCE [LARGE SCALE GENOMIC DNA]</scope>
    <source>
        <strain evidence="1 2">DSM 44599</strain>
    </source>
</reference>
<dbReference type="AlphaFoldDB" id="A0A366DY89"/>